<keyword evidence="5" id="KW-0560">Oxidoreductase</keyword>
<organism evidence="10 11">
    <name type="scientific">Leuconostoc lactis</name>
    <dbReference type="NCBI Taxonomy" id="1246"/>
    <lineage>
        <taxon>Bacteria</taxon>
        <taxon>Bacillati</taxon>
        <taxon>Bacillota</taxon>
        <taxon>Bacilli</taxon>
        <taxon>Lactobacillales</taxon>
        <taxon>Lactobacillaceae</taxon>
        <taxon>Leuconostoc</taxon>
    </lineage>
</organism>
<dbReference type="SUPFAM" id="SSF51905">
    <property type="entry name" value="FAD/NAD(P)-binding domain"/>
    <property type="match status" value="2"/>
</dbReference>
<dbReference type="GO" id="GO:0016491">
    <property type="term" value="F:oxidoreductase activity"/>
    <property type="evidence" value="ECO:0007669"/>
    <property type="project" value="UniProtKB-KW"/>
</dbReference>
<dbReference type="AlphaFoldDB" id="A0A6L7AD26"/>
<evidence type="ECO:0000256" key="1">
    <source>
        <dbReference type="ARBA" id="ARBA00001974"/>
    </source>
</evidence>
<dbReference type="PRINTS" id="PR00411">
    <property type="entry name" value="PNDRDTASEI"/>
</dbReference>
<reference evidence="10 11" key="1">
    <citation type="submission" date="2019-12" db="EMBL/GenBank/DDBJ databases">
        <title>Complete genome sequence of Leuconostoc lactis strain AVN1 provides insights into metabolic potential.</title>
        <authorList>
            <person name="Besrour N."/>
            <person name="Najjari A."/>
            <person name="Fhoula I."/>
            <person name="Jaballah S."/>
            <person name="Klibi N."/>
            <person name="Ouzari H.I."/>
        </authorList>
    </citation>
    <scope>NUCLEOTIDE SEQUENCE [LARGE SCALE GENOMIC DNA]</scope>
    <source>
        <strain evidence="10 11">AVN1</strain>
    </source>
</reference>
<keyword evidence="7" id="KW-0676">Redox-active center</keyword>
<comment type="similarity">
    <text evidence="2">Belongs to the class-III pyridine nucleotide-disulfide oxidoreductase family.</text>
</comment>
<dbReference type="Pfam" id="PF02852">
    <property type="entry name" value="Pyr_redox_dim"/>
    <property type="match status" value="1"/>
</dbReference>
<evidence type="ECO:0000256" key="4">
    <source>
        <dbReference type="ARBA" id="ARBA00022827"/>
    </source>
</evidence>
<accession>A0A6L7AD26</accession>
<dbReference type="EMBL" id="WSZI01000013">
    <property type="protein sequence ID" value="MWN21109.1"/>
    <property type="molecule type" value="Genomic_DNA"/>
</dbReference>
<gene>
    <name evidence="10" type="ORF">GQS40_05385</name>
</gene>
<sequence>MTIQTTLLIIGGSDAGISAALRAKELAPDTDVTLLLADSYPNLSICGFPYAFSGEVPSWENLRHRTLADLEATGVNFHLETTVNAIDPAAHRVTTNRGDLVYEKLIVGTGALPETSHIKGADNAFVLHDMADYFAIDQHVTTTTPKTAAIVGAGYIGIEMAEALVKRGVQTTLYQRGPEILPTMSPDMSHLLHDTLRENGVDVVTDYAVSEITSDGVVIGDQAAAFDLVLVVTGVKPNSTLLAHAGAELAENGAVMVNDFMQTNLEDVYAAGDLTITKHRLLGTTYLPLGTTAHKQGRIAGAHAVGLATPFQGIVGSQVLKAFDKVAVRTGLLPDEATQAGFTPLSVTSVVDDHKAYIPGATKITIQITGDQHTGQLLGAQLIGQFGSEVAKRSDVLASAIFNKMTVSAVSDLDLSYSPPIAAPWDAIQQATQAWEQAWRAAQKRA</sequence>
<evidence type="ECO:0000313" key="10">
    <source>
        <dbReference type="EMBL" id="MWN21109.1"/>
    </source>
</evidence>
<dbReference type="Proteomes" id="UP000478636">
    <property type="component" value="Unassembled WGS sequence"/>
</dbReference>
<keyword evidence="3" id="KW-0285">Flavoprotein</keyword>
<dbReference type="PANTHER" id="PTHR43429">
    <property type="entry name" value="PYRIDINE NUCLEOTIDE-DISULFIDE OXIDOREDUCTASE DOMAIN-CONTAINING"/>
    <property type="match status" value="1"/>
</dbReference>
<evidence type="ECO:0000259" key="9">
    <source>
        <dbReference type="Pfam" id="PF07992"/>
    </source>
</evidence>
<dbReference type="InterPro" id="IPR023753">
    <property type="entry name" value="FAD/NAD-binding_dom"/>
</dbReference>
<evidence type="ECO:0000256" key="6">
    <source>
        <dbReference type="ARBA" id="ARBA00023097"/>
    </source>
</evidence>
<dbReference type="Gene3D" id="3.50.50.60">
    <property type="entry name" value="FAD/NAD(P)-binding domain"/>
    <property type="match status" value="2"/>
</dbReference>
<dbReference type="InterPro" id="IPR004099">
    <property type="entry name" value="Pyr_nucl-diS_OxRdtase_dimer"/>
</dbReference>
<comment type="caution">
    <text evidence="10">The sequence shown here is derived from an EMBL/GenBank/DDBJ whole genome shotgun (WGS) entry which is preliminary data.</text>
</comment>
<feature type="domain" description="Pyridine nucleotide-disulphide oxidoreductase dimerisation" evidence="8">
    <location>
        <begin position="329"/>
        <end position="422"/>
    </location>
</feature>
<dbReference type="InterPro" id="IPR016156">
    <property type="entry name" value="FAD/NAD-linked_Rdtase_dimer_sf"/>
</dbReference>
<keyword evidence="6" id="KW-0558">Oxidation</keyword>
<dbReference type="PANTHER" id="PTHR43429:SF1">
    <property type="entry name" value="NAD(P)H SULFUR OXIDOREDUCTASE (COA-DEPENDENT)"/>
    <property type="match status" value="1"/>
</dbReference>
<dbReference type="SUPFAM" id="SSF55424">
    <property type="entry name" value="FAD/NAD-linked reductases, dimerisation (C-terminal) domain"/>
    <property type="match status" value="1"/>
</dbReference>
<dbReference type="Pfam" id="PF07992">
    <property type="entry name" value="Pyr_redox_2"/>
    <property type="match status" value="1"/>
</dbReference>
<dbReference type="PRINTS" id="PR00368">
    <property type="entry name" value="FADPNR"/>
</dbReference>
<dbReference type="RefSeq" id="WP_029509410.1">
    <property type="nucleotide sequence ID" value="NZ_DAITWI010000001.1"/>
</dbReference>
<evidence type="ECO:0000259" key="8">
    <source>
        <dbReference type="Pfam" id="PF02852"/>
    </source>
</evidence>
<protein>
    <submittedName>
        <fullName evidence="10">CoA-disulfide reductase</fullName>
    </submittedName>
</protein>
<evidence type="ECO:0000313" key="11">
    <source>
        <dbReference type="Proteomes" id="UP000478636"/>
    </source>
</evidence>
<evidence type="ECO:0000256" key="2">
    <source>
        <dbReference type="ARBA" id="ARBA00009130"/>
    </source>
</evidence>
<dbReference type="InterPro" id="IPR050260">
    <property type="entry name" value="FAD-bd_OxRdtase"/>
</dbReference>
<keyword evidence="4" id="KW-0274">FAD</keyword>
<evidence type="ECO:0000256" key="3">
    <source>
        <dbReference type="ARBA" id="ARBA00022630"/>
    </source>
</evidence>
<name>A0A6L7AD26_LEULA</name>
<feature type="domain" description="FAD/NAD(P)-binding" evidence="9">
    <location>
        <begin position="7"/>
        <end position="297"/>
    </location>
</feature>
<evidence type="ECO:0000256" key="7">
    <source>
        <dbReference type="ARBA" id="ARBA00023284"/>
    </source>
</evidence>
<dbReference type="InterPro" id="IPR036188">
    <property type="entry name" value="FAD/NAD-bd_sf"/>
</dbReference>
<comment type="cofactor">
    <cofactor evidence="1">
        <name>FAD</name>
        <dbReference type="ChEBI" id="CHEBI:57692"/>
    </cofactor>
</comment>
<evidence type="ECO:0000256" key="5">
    <source>
        <dbReference type="ARBA" id="ARBA00023002"/>
    </source>
</evidence>
<proteinExistence type="inferred from homology"/>